<dbReference type="EnsemblMetazoa" id="G21575.1">
    <property type="protein sequence ID" value="G21575.1:cds"/>
    <property type="gene ID" value="G21575"/>
</dbReference>
<evidence type="ECO:0000313" key="5">
    <source>
        <dbReference type="EnsemblMetazoa" id="G21575.1:cds"/>
    </source>
</evidence>
<keyword evidence="3" id="KW-0964">Secreted</keyword>
<dbReference type="Gene3D" id="3.10.200.10">
    <property type="entry name" value="Alpha carbonic anhydrase"/>
    <property type="match status" value="1"/>
</dbReference>
<dbReference type="InterPro" id="IPR001148">
    <property type="entry name" value="CA_dom"/>
</dbReference>
<dbReference type="GO" id="GO:0008270">
    <property type="term" value="F:zinc ion binding"/>
    <property type="evidence" value="ECO:0007669"/>
    <property type="project" value="InterPro"/>
</dbReference>
<dbReference type="PROSITE" id="PS51144">
    <property type="entry name" value="ALPHA_CA_2"/>
    <property type="match status" value="1"/>
</dbReference>
<dbReference type="InterPro" id="IPR023561">
    <property type="entry name" value="Carbonic_anhydrase_a-class"/>
</dbReference>
<organism evidence="5 6">
    <name type="scientific">Magallana gigas</name>
    <name type="common">Pacific oyster</name>
    <name type="synonym">Crassostrea gigas</name>
    <dbReference type="NCBI Taxonomy" id="29159"/>
    <lineage>
        <taxon>Eukaryota</taxon>
        <taxon>Metazoa</taxon>
        <taxon>Spiralia</taxon>
        <taxon>Lophotrochozoa</taxon>
        <taxon>Mollusca</taxon>
        <taxon>Bivalvia</taxon>
        <taxon>Autobranchia</taxon>
        <taxon>Pteriomorphia</taxon>
        <taxon>Ostreida</taxon>
        <taxon>Ostreoidea</taxon>
        <taxon>Ostreidae</taxon>
        <taxon>Magallana</taxon>
    </lineage>
</organism>
<dbReference type="SUPFAM" id="SSF51069">
    <property type="entry name" value="Carbonic anhydrase"/>
    <property type="match status" value="1"/>
</dbReference>
<evidence type="ECO:0000313" key="6">
    <source>
        <dbReference type="Proteomes" id="UP000005408"/>
    </source>
</evidence>
<accession>A0A8W8K087</accession>
<evidence type="ECO:0000256" key="1">
    <source>
        <dbReference type="ARBA" id="ARBA00004613"/>
    </source>
</evidence>
<dbReference type="AlphaFoldDB" id="A0A8W8K087"/>
<dbReference type="SMART" id="SM01057">
    <property type="entry name" value="Carb_anhydrase"/>
    <property type="match status" value="1"/>
</dbReference>
<evidence type="ECO:0000259" key="4">
    <source>
        <dbReference type="PROSITE" id="PS51144"/>
    </source>
</evidence>
<comment type="similarity">
    <text evidence="2">Belongs to the alpha-carbonic anhydrase family.</text>
</comment>
<evidence type="ECO:0000256" key="3">
    <source>
        <dbReference type="ARBA" id="ARBA00022525"/>
    </source>
</evidence>
<dbReference type="GO" id="GO:0004089">
    <property type="term" value="F:carbonate dehydratase activity"/>
    <property type="evidence" value="ECO:0007669"/>
    <property type="project" value="InterPro"/>
</dbReference>
<keyword evidence="6" id="KW-1185">Reference proteome</keyword>
<name>A0A8W8K087_MAGGI</name>
<dbReference type="Proteomes" id="UP000005408">
    <property type="component" value="Unassembled WGS sequence"/>
</dbReference>
<dbReference type="GO" id="GO:0005576">
    <property type="term" value="C:extracellular region"/>
    <property type="evidence" value="ECO:0007669"/>
    <property type="project" value="UniProtKB-SubCell"/>
</dbReference>
<dbReference type="PANTHER" id="PTHR18952:SF104">
    <property type="entry name" value="CARBONIC ANHYDRASE-RELATED PROTEIN"/>
    <property type="match status" value="1"/>
</dbReference>
<dbReference type="InterPro" id="IPR036398">
    <property type="entry name" value="CA_dom_sf"/>
</dbReference>
<protein>
    <recommendedName>
        <fullName evidence="4">Alpha-carbonic anhydrase domain-containing protein</fullName>
    </recommendedName>
</protein>
<sequence length="330" mass="37928">MYRFKRNFNALHQVGPCPTDFRPVLKRQKSVPTKNSRMICMVRTVRVKEWPEGYMYARASEWEENYPAAAGQFQSPINLVSNDAKFDPALLQKPLSINYFTSRETDVLNDGHNVIIYPKYRGVETSLRLDPSARSVISGGPLPPGSEYELSDVRFHWGRYSTRGSEHKVNGKAFPMEVQLVHWNASLFQNYEDAIGKENGICIMSLFVQIGKENACIRALFPDTLAEIAYKGRQKTTNAPFNPVGLLPDPDLRDYWTYEGSLTMPPCYEGVTWILFRYPMMISADQIDDFRRLYMYSKDERPTNGCEGRLLDNFRPVKPLHGRVVRASFQ</sequence>
<dbReference type="Pfam" id="PF00194">
    <property type="entry name" value="Carb_anhydrase"/>
    <property type="match status" value="1"/>
</dbReference>
<dbReference type="PANTHER" id="PTHR18952">
    <property type="entry name" value="CARBONIC ANHYDRASE"/>
    <property type="match status" value="1"/>
</dbReference>
<evidence type="ECO:0000256" key="2">
    <source>
        <dbReference type="ARBA" id="ARBA00010718"/>
    </source>
</evidence>
<reference evidence="5" key="1">
    <citation type="submission" date="2022-08" db="UniProtKB">
        <authorList>
            <consortium name="EnsemblMetazoa"/>
        </authorList>
    </citation>
    <scope>IDENTIFICATION</scope>
    <source>
        <strain evidence="5">05x7-T-G4-1.051#20</strain>
    </source>
</reference>
<proteinExistence type="inferred from homology"/>
<comment type="subcellular location">
    <subcellularLocation>
        <location evidence="1">Secreted</location>
    </subcellularLocation>
</comment>
<feature type="domain" description="Alpha-carbonic anhydrase" evidence="4">
    <location>
        <begin position="52"/>
        <end position="329"/>
    </location>
</feature>